<feature type="transmembrane region" description="Helical" evidence="1">
    <location>
        <begin position="452"/>
        <end position="472"/>
    </location>
</feature>
<sequence>MVAGGVIERRRIVLTGERARVDLALPLGDPLADVLASARLVETVLGPSAGSAAGQIPTRFVVLDPLGYEVDAATAGEDLVEGGLYTLVDLSAPVTAPERKRSRAEGSDRADHGSRWLLLAVTALLLLAAVAGTTPAEPWIRLAIAVIAAAGAVITAAVWARGAGSAGVLALRGALAPAALSFAAGALMIPGSLEAATQLSVATGLLAAAVTAALIALLTPTRRIRAAAGTVAILLVAFGAVWGFTLLVHWGAADAAAICLGLVPLLVKALPSALVNLPEGAFIDYEHFMSSRWTVRGTIPEPVTEVRVQSVRDVVDDSSARLAAGTVLLGVAAAVFAPFAVQRPWGEDPFVLSGGIALLVCTVLALLLIPRHTTSRLLRWVPRAAAVVVLVVAVAGLTAGAVQGAALIPWVRTLGADGMLLAAAGLFVAAVIAVAVTRPVSRGASSLVLSRVADVVEGLAVALALPAALLYADVLTLLRGMMAA</sequence>
<organism evidence="3 4">
    <name type="scientific">Microbacterium panaciterrae</name>
    <dbReference type="NCBI Taxonomy" id="985759"/>
    <lineage>
        <taxon>Bacteria</taxon>
        <taxon>Bacillati</taxon>
        <taxon>Actinomycetota</taxon>
        <taxon>Actinomycetes</taxon>
        <taxon>Micrococcales</taxon>
        <taxon>Microbacteriaceae</taxon>
        <taxon>Microbacterium</taxon>
    </lineage>
</organism>
<evidence type="ECO:0000313" key="4">
    <source>
        <dbReference type="Proteomes" id="UP001500731"/>
    </source>
</evidence>
<feature type="transmembrane region" description="Helical" evidence="1">
    <location>
        <begin position="139"/>
        <end position="160"/>
    </location>
</feature>
<evidence type="ECO:0000259" key="2">
    <source>
        <dbReference type="Pfam" id="PF19053"/>
    </source>
</evidence>
<keyword evidence="4" id="KW-1185">Reference proteome</keyword>
<feature type="domain" description="EccD-like transmembrane" evidence="2">
    <location>
        <begin position="115"/>
        <end position="481"/>
    </location>
</feature>
<dbReference type="InterPro" id="IPR044049">
    <property type="entry name" value="EccD_transm"/>
</dbReference>
<keyword evidence="1" id="KW-1133">Transmembrane helix</keyword>
<name>A0ABP8P2H4_9MICO</name>
<feature type="transmembrane region" description="Helical" evidence="1">
    <location>
        <begin position="116"/>
        <end position="133"/>
    </location>
</feature>
<dbReference type="Pfam" id="PF19053">
    <property type="entry name" value="EccD"/>
    <property type="match status" value="1"/>
</dbReference>
<evidence type="ECO:0000313" key="3">
    <source>
        <dbReference type="EMBL" id="GAA4480818.1"/>
    </source>
</evidence>
<feature type="transmembrane region" description="Helical" evidence="1">
    <location>
        <begin position="169"/>
        <end position="189"/>
    </location>
</feature>
<comment type="caution">
    <text evidence="3">The sequence shown here is derived from an EMBL/GenBank/DDBJ whole genome shotgun (WGS) entry which is preliminary data.</text>
</comment>
<keyword evidence="1" id="KW-0472">Membrane</keyword>
<feature type="transmembrane region" description="Helical" evidence="1">
    <location>
        <begin position="420"/>
        <end position="440"/>
    </location>
</feature>
<dbReference type="Proteomes" id="UP001500731">
    <property type="component" value="Unassembled WGS sequence"/>
</dbReference>
<feature type="transmembrane region" description="Helical" evidence="1">
    <location>
        <begin position="351"/>
        <end position="369"/>
    </location>
</feature>
<feature type="transmembrane region" description="Helical" evidence="1">
    <location>
        <begin position="226"/>
        <end position="244"/>
    </location>
</feature>
<gene>
    <name evidence="3" type="ORF">GCM10023171_08250</name>
</gene>
<evidence type="ECO:0000256" key="1">
    <source>
        <dbReference type="SAM" id="Phobius"/>
    </source>
</evidence>
<feature type="transmembrane region" description="Helical" evidence="1">
    <location>
        <begin position="381"/>
        <end position="408"/>
    </location>
</feature>
<reference evidence="4" key="1">
    <citation type="journal article" date="2019" name="Int. J. Syst. Evol. Microbiol.">
        <title>The Global Catalogue of Microorganisms (GCM) 10K type strain sequencing project: providing services to taxonomists for standard genome sequencing and annotation.</title>
        <authorList>
            <consortium name="The Broad Institute Genomics Platform"/>
            <consortium name="The Broad Institute Genome Sequencing Center for Infectious Disease"/>
            <person name="Wu L."/>
            <person name="Ma J."/>
        </authorList>
    </citation>
    <scope>NUCLEOTIDE SEQUENCE [LARGE SCALE GENOMIC DNA]</scope>
    <source>
        <strain evidence="4">JCM 17839</strain>
    </source>
</reference>
<feature type="transmembrane region" description="Helical" evidence="1">
    <location>
        <begin position="322"/>
        <end position="339"/>
    </location>
</feature>
<dbReference type="EMBL" id="BAABGP010000005">
    <property type="protein sequence ID" value="GAA4480818.1"/>
    <property type="molecule type" value="Genomic_DNA"/>
</dbReference>
<protein>
    <recommendedName>
        <fullName evidence="2">EccD-like transmembrane domain-containing protein</fullName>
    </recommendedName>
</protein>
<accession>A0ABP8P2H4</accession>
<keyword evidence="1" id="KW-0812">Transmembrane</keyword>
<proteinExistence type="predicted"/>
<feature type="transmembrane region" description="Helical" evidence="1">
    <location>
        <begin position="195"/>
        <end position="219"/>
    </location>
</feature>